<dbReference type="InterPro" id="IPR035093">
    <property type="entry name" value="RelE/ParE_toxin_dom_sf"/>
</dbReference>
<evidence type="ECO:0000313" key="4">
    <source>
        <dbReference type="Proteomes" id="UP001204798"/>
    </source>
</evidence>
<dbReference type="RefSeq" id="WP_259100916.1">
    <property type="nucleotide sequence ID" value="NZ_CP130454.1"/>
</dbReference>
<comment type="caution">
    <text evidence="3">The sequence shown here is derived from an EMBL/GenBank/DDBJ whole genome shotgun (WGS) entry which is preliminary data.</text>
</comment>
<name>A0ABT2ES39_9BACT</name>
<evidence type="ECO:0000313" key="3">
    <source>
        <dbReference type="EMBL" id="MCS3920779.1"/>
    </source>
</evidence>
<dbReference type="Pfam" id="PF05016">
    <property type="entry name" value="ParE_toxin"/>
    <property type="match status" value="1"/>
</dbReference>
<dbReference type="PANTHER" id="PTHR35601:SF1">
    <property type="entry name" value="TOXIN RELE"/>
    <property type="match status" value="1"/>
</dbReference>
<dbReference type="Proteomes" id="UP001204798">
    <property type="component" value="Unassembled WGS sequence"/>
</dbReference>
<accession>A0ABT2ES39</accession>
<sequence>MRETWSVDFMPDACEALQKMDRQVARRIVERLMWLAEHVHEVVHQPLHGEWAGCFKLRVGDWRVIYSLEHETCTIVVHLVGHRSSIYKRRQ</sequence>
<reference evidence="3 4" key="1">
    <citation type="submission" date="2022-08" db="EMBL/GenBank/DDBJ databases">
        <title>Bacterial and archaeal communities from various locations to study Microbial Dark Matter (Phase II).</title>
        <authorList>
            <person name="Stepanauskas R."/>
        </authorList>
    </citation>
    <scope>NUCLEOTIDE SEQUENCE [LARGE SCALE GENOMIC DNA]</scope>
    <source>
        <strain evidence="3 4">PD1</strain>
    </source>
</reference>
<evidence type="ECO:0000256" key="1">
    <source>
        <dbReference type="ARBA" id="ARBA00006226"/>
    </source>
</evidence>
<dbReference type="Gene3D" id="3.30.2310.20">
    <property type="entry name" value="RelE-like"/>
    <property type="match status" value="1"/>
</dbReference>
<protein>
    <submittedName>
        <fullName evidence="3">mRNA interferase RelE/StbE</fullName>
    </submittedName>
</protein>
<keyword evidence="4" id="KW-1185">Reference proteome</keyword>
<dbReference type="SUPFAM" id="SSF143011">
    <property type="entry name" value="RelE-like"/>
    <property type="match status" value="1"/>
</dbReference>
<organism evidence="3 4">
    <name type="scientific">Candidatus Fervidibacter sacchari</name>
    <dbReference type="NCBI Taxonomy" id="1448929"/>
    <lineage>
        <taxon>Bacteria</taxon>
        <taxon>Candidatus Fervidibacterota</taxon>
        <taxon>Candidatus Fervidibacter</taxon>
    </lineage>
</organism>
<dbReference type="EMBL" id="JANUCP010000007">
    <property type="protein sequence ID" value="MCS3920779.1"/>
    <property type="molecule type" value="Genomic_DNA"/>
</dbReference>
<proteinExistence type="inferred from homology"/>
<dbReference type="InterPro" id="IPR007712">
    <property type="entry name" value="RelE/ParE_toxin"/>
</dbReference>
<evidence type="ECO:0000256" key="2">
    <source>
        <dbReference type="ARBA" id="ARBA00022649"/>
    </source>
</evidence>
<dbReference type="NCBIfam" id="TIGR02385">
    <property type="entry name" value="RelE_StbE"/>
    <property type="match status" value="1"/>
</dbReference>
<keyword evidence="2" id="KW-1277">Toxin-antitoxin system</keyword>
<comment type="similarity">
    <text evidence="1">Belongs to the RelE toxin family.</text>
</comment>
<gene>
    <name evidence="3" type="ORF">M2350_003216</name>
</gene>
<dbReference type="PANTHER" id="PTHR35601">
    <property type="entry name" value="TOXIN RELE"/>
    <property type="match status" value="1"/>
</dbReference>